<dbReference type="SUPFAM" id="SSF81383">
    <property type="entry name" value="F-box domain"/>
    <property type="match status" value="1"/>
</dbReference>
<evidence type="ECO:0008006" key="3">
    <source>
        <dbReference type="Google" id="ProtNLM"/>
    </source>
</evidence>
<protein>
    <recommendedName>
        <fullName evidence="3">F-box domain-containing protein</fullName>
    </recommendedName>
</protein>
<accession>A0A9R1XC76</accession>
<proteinExistence type="predicted"/>
<evidence type="ECO:0000313" key="1">
    <source>
        <dbReference type="EMBL" id="KAJ0207366.1"/>
    </source>
</evidence>
<dbReference type="AlphaFoldDB" id="A0A9R1XC76"/>
<organism evidence="1 2">
    <name type="scientific">Lactuca sativa</name>
    <name type="common">Garden lettuce</name>
    <dbReference type="NCBI Taxonomy" id="4236"/>
    <lineage>
        <taxon>Eukaryota</taxon>
        <taxon>Viridiplantae</taxon>
        <taxon>Streptophyta</taxon>
        <taxon>Embryophyta</taxon>
        <taxon>Tracheophyta</taxon>
        <taxon>Spermatophyta</taxon>
        <taxon>Magnoliopsida</taxon>
        <taxon>eudicotyledons</taxon>
        <taxon>Gunneridae</taxon>
        <taxon>Pentapetalae</taxon>
        <taxon>asterids</taxon>
        <taxon>campanulids</taxon>
        <taxon>Asterales</taxon>
        <taxon>Asteraceae</taxon>
        <taxon>Cichorioideae</taxon>
        <taxon>Cichorieae</taxon>
        <taxon>Lactucinae</taxon>
        <taxon>Lactuca</taxon>
    </lineage>
</organism>
<sequence>MLNIRSCHSLDDLPLELLSRIFVVLGSKSAKDIVSARFCSMKMYEAGGDPQVYRTTCIDMFAGMGPKNLKADLFIRTCALHNNIEPMFRQGIIKDRIVHCLDIMQTFIWNQLSSIWFLDLRFI</sequence>
<keyword evidence="2" id="KW-1185">Reference proteome</keyword>
<evidence type="ECO:0000313" key="2">
    <source>
        <dbReference type="Proteomes" id="UP000235145"/>
    </source>
</evidence>
<dbReference type="InterPro" id="IPR036047">
    <property type="entry name" value="F-box-like_dom_sf"/>
</dbReference>
<dbReference type="Proteomes" id="UP000235145">
    <property type="component" value="Unassembled WGS sequence"/>
</dbReference>
<dbReference type="EMBL" id="NBSK02000005">
    <property type="protein sequence ID" value="KAJ0207366.1"/>
    <property type="molecule type" value="Genomic_DNA"/>
</dbReference>
<reference evidence="1 2" key="1">
    <citation type="journal article" date="2017" name="Nat. Commun.">
        <title>Genome assembly with in vitro proximity ligation data and whole-genome triplication in lettuce.</title>
        <authorList>
            <person name="Reyes-Chin-Wo S."/>
            <person name="Wang Z."/>
            <person name="Yang X."/>
            <person name="Kozik A."/>
            <person name="Arikit S."/>
            <person name="Song C."/>
            <person name="Xia L."/>
            <person name="Froenicke L."/>
            <person name="Lavelle D.O."/>
            <person name="Truco M.J."/>
            <person name="Xia R."/>
            <person name="Zhu S."/>
            <person name="Xu C."/>
            <person name="Xu H."/>
            <person name="Xu X."/>
            <person name="Cox K."/>
            <person name="Korf I."/>
            <person name="Meyers B.C."/>
            <person name="Michelmore R.W."/>
        </authorList>
    </citation>
    <scope>NUCLEOTIDE SEQUENCE [LARGE SCALE GENOMIC DNA]</scope>
    <source>
        <strain evidence="2">cv. Salinas</strain>
        <tissue evidence="1">Seedlings</tissue>
    </source>
</reference>
<gene>
    <name evidence="1" type="ORF">LSAT_V11C500243030</name>
</gene>
<name>A0A9R1XC76_LACSA</name>
<comment type="caution">
    <text evidence="1">The sequence shown here is derived from an EMBL/GenBank/DDBJ whole genome shotgun (WGS) entry which is preliminary data.</text>
</comment>